<dbReference type="Proteomes" id="UP000642910">
    <property type="component" value="Unassembled WGS sequence"/>
</dbReference>
<dbReference type="EMBL" id="JADPKZ010000016">
    <property type="protein sequence ID" value="MBF8376414.1"/>
    <property type="molecule type" value="Genomic_DNA"/>
</dbReference>
<comment type="caution">
    <text evidence="2">The sequence shown here is derived from an EMBL/GenBank/DDBJ whole genome shotgun (WGS) entry which is preliminary data.</text>
</comment>
<dbReference type="InterPro" id="IPR011009">
    <property type="entry name" value="Kinase-like_dom_sf"/>
</dbReference>
<accession>A0ABS0EZF2</accession>
<dbReference type="Pfam" id="PF01636">
    <property type="entry name" value="APH"/>
    <property type="match status" value="1"/>
</dbReference>
<dbReference type="Gene3D" id="3.90.1200.10">
    <property type="match status" value="1"/>
</dbReference>
<evidence type="ECO:0000313" key="2">
    <source>
        <dbReference type="EMBL" id="MBF8376414.1"/>
    </source>
</evidence>
<evidence type="ECO:0000313" key="3">
    <source>
        <dbReference type="Proteomes" id="UP000642910"/>
    </source>
</evidence>
<proteinExistence type="predicted"/>
<organism evidence="2 3">
    <name type="scientific">Alicyclobacillus mali</name>
    <name type="common">ex Roth et al. 2021</name>
    <dbReference type="NCBI Taxonomy" id="1123961"/>
    <lineage>
        <taxon>Bacteria</taxon>
        <taxon>Bacillati</taxon>
        <taxon>Bacillota</taxon>
        <taxon>Bacilli</taxon>
        <taxon>Bacillales</taxon>
        <taxon>Alicyclobacillaceae</taxon>
        <taxon>Alicyclobacillus</taxon>
    </lineage>
</organism>
<feature type="domain" description="Aminoglycoside phosphotransferase" evidence="1">
    <location>
        <begin position="31"/>
        <end position="255"/>
    </location>
</feature>
<keyword evidence="3" id="KW-1185">Reference proteome</keyword>
<dbReference type="InterPro" id="IPR002575">
    <property type="entry name" value="Aminoglycoside_PTrfase"/>
</dbReference>
<evidence type="ECO:0000259" key="1">
    <source>
        <dbReference type="Pfam" id="PF01636"/>
    </source>
</evidence>
<reference evidence="2 3" key="1">
    <citation type="submission" date="2020-11" db="EMBL/GenBank/DDBJ databases">
        <title>Genomic insight of Alicyclobacillus mali FL 18 reveals a new arsenic-resistant strain, with potential in environmental biotechnology.</title>
        <authorList>
            <person name="Fiorentino G."/>
            <person name="Gallo G."/>
            <person name="Aulitto M."/>
        </authorList>
    </citation>
    <scope>NUCLEOTIDE SEQUENCE [LARGE SCALE GENOMIC DNA]</scope>
    <source>
        <strain evidence="2 3">FL 18</strain>
    </source>
</reference>
<dbReference type="InterPro" id="IPR047175">
    <property type="entry name" value="CotS-like"/>
</dbReference>
<protein>
    <submittedName>
        <fullName evidence="2">Phosphotransferase</fullName>
    </submittedName>
</protein>
<sequence>MRNQAPLIPQAVVSKYDLALEHRRPEGSIEVWTDARGRRYAAKRSSITADHCRAMVQCLRHAHDQGFTKFAQFVTTSSNAAYVRHGNLSYYVTEWVPGQPANFGLPEHVAQTAYTLAQFHEATRGFRPNWQPDDAADDVFGLFQARWRDLRQMCLKADRRKDKDAFDQLLLSMRDELQQDSAESLALLEDRDVIAHLEAERSSGGWCHLDVIPSNCLYTPQHQVVLIDFELARPAPRVLDMAHLLRRSLERGQWDGHLAYACFVHFDAVRSISRAEYRAAEALLRFPYLPWRIAHARYHFGADPAQLEALQLFATQSEKRQAFLASLRQQVERLGE</sequence>
<dbReference type="PANTHER" id="PTHR39179:SF1">
    <property type="entry name" value="SPORE COAT PROTEIN I"/>
    <property type="match status" value="1"/>
</dbReference>
<name>A0ABS0EZF2_9BACL</name>
<gene>
    <name evidence="2" type="ORF">IW967_00730</name>
</gene>
<dbReference type="PANTHER" id="PTHR39179">
    <property type="entry name" value="SPORE COAT PROTEIN I"/>
    <property type="match status" value="1"/>
</dbReference>
<dbReference type="SUPFAM" id="SSF56112">
    <property type="entry name" value="Protein kinase-like (PK-like)"/>
    <property type="match status" value="1"/>
</dbReference>
<dbReference type="Gene3D" id="3.30.200.20">
    <property type="entry name" value="Phosphorylase Kinase, domain 1"/>
    <property type="match status" value="1"/>
</dbReference>